<accession>A0A3M8QVF7</accession>
<feature type="region of interest" description="Disordered" evidence="1">
    <location>
        <begin position="304"/>
        <end position="328"/>
    </location>
</feature>
<feature type="domain" description="AAA+ ATPase" evidence="2">
    <location>
        <begin position="596"/>
        <end position="932"/>
    </location>
</feature>
<dbReference type="NCBIfam" id="NF041492">
    <property type="entry name" value="MobF"/>
    <property type="match status" value="1"/>
</dbReference>
<dbReference type="InterPro" id="IPR014862">
    <property type="entry name" value="TrwC"/>
</dbReference>
<evidence type="ECO:0000256" key="1">
    <source>
        <dbReference type="SAM" id="MobiDB-lite"/>
    </source>
</evidence>
<dbReference type="InterPro" id="IPR027417">
    <property type="entry name" value="P-loop_NTPase"/>
</dbReference>
<dbReference type="Gene3D" id="3.40.50.300">
    <property type="entry name" value="P-loop containing nucleotide triphosphate hydrolases"/>
    <property type="match status" value="2"/>
</dbReference>
<organism evidence="3">
    <name type="scientific">Acidithiobacillus sulfuriphilus</name>
    <dbReference type="NCBI Taxonomy" id="1867749"/>
    <lineage>
        <taxon>Bacteria</taxon>
        <taxon>Pseudomonadati</taxon>
        <taxon>Pseudomonadota</taxon>
        <taxon>Acidithiobacillia</taxon>
        <taxon>Acidithiobacillales</taxon>
        <taxon>Acidithiobacillaceae</taxon>
        <taxon>Acidithiobacillus</taxon>
    </lineage>
</organism>
<dbReference type="Pfam" id="PF13604">
    <property type="entry name" value="AAA_30"/>
    <property type="match status" value="1"/>
</dbReference>
<dbReference type="SUPFAM" id="SSF55464">
    <property type="entry name" value="Origin of replication-binding domain, RBD-like"/>
    <property type="match status" value="1"/>
</dbReference>
<name>A0A3M8QVF7_9PROT</name>
<dbReference type="AlphaFoldDB" id="A0A3M8QVF7"/>
<reference evidence="3" key="1">
    <citation type="submission" date="2018-10" db="EMBL/GenBank/DDBJ databases">
        <title>Acidithiobacillus sulfuriphilus sp. nov.: an extremely acidophilic sulfur-oxidizing chemolithotroph isolated from a neutral pH environment.</title>
        <authorList>
            <person name="Falagan C."/>
            <person name="Moya-Beltran A."/>
            <person name="Quatrini R."/>
            <person name="Johnson D.B."/>
        </authorList>
    </citation>
    <scope>NUCLEOTIDE SEQUENCE [LARGE SCALE GENOMIC DNA]</scope>
    <source>
        <strain evidence="3">CJ-2</strain>
    </source>
</reference>
<dbReference type="InterPro" id="IPR014059">
    <property type="entry name" value="TraI/TrwC_relax"/>
</dbReference>
<dbReference type="RefSeq" id="WP_123104906.1">
    <property type="nucleotide sequence ID" value="NZ_CP127527.1"/>
</dbReference>
<protein>
    <submittedName>
        <fullName evidence="3">Conjugative relaxase</fullName>
    </submittedName>
</protein>
<dbReference type="NCBIfam" id="TIGR02686">
    <property type="entry name" value="relax_trwC"/>
    <property type="match status" value="1"/>
</dbReference>
<dbReference type="CDD" id="cd17933">
    <property type="entry name" value="DEXSc_RecD-like"/>
    <property type="match status" value="1"/>
</dbReference>
<evidence type="ECO:0000313" key="3">
    <source>
        <dbReference type="EMBL" id="RNF59651.1"/>
    </source>
</evidence>
<evidence type="ECO:0000259" key="2">
    <source>
        <dbReference type="SMART" id="SM00382"/>
    </source>
</evidence>
<dbReference type="CDD" id="cd18809">
    <property type="entry name" value="SF1_C_RecD"/>
    <property type="match status" value="1"/>
</dbReference>
<sequence length="1102" mass="119996">MMIDIRRDAAIHHLHKKWLIADIKNTDENNALHEWLYIKIQNKEKIMIRNTHLTGSPTDVVEYMQNQHKQHKMQNGEKRATGYYSLGGASSEWFGKGAAEQGLVGAVVGADLERALAGTVNHTREDLSTRGGQSAETRRMGEELTIAAPKSVSLLSVDDRRIVEAHQAAVREAMAYVQDEMLYARHGQGGKDGSEFTKNITAALFVHEDARDAEGNVAPHLHSHAIVSNMTRREDGKWVNIKLDWGHENEKKMTVDAVYKAALAKNIKSLGYGIEQTKDGFEIQGISREQIEAFSPRSQQIKQEIGGERGESSAKAREFAQNRTKGRKTTLNQTNQRYAWRQQMRAAGVDTRSLRSKADQRLADPGSKTISAKAALKSAIRHLSERDSVFSEQQLKADALAAALGDVSYADIQAAIKQKAGGLLTAGVSKRGETTRKQQMYSTQAAVFREAEILHRTRDGQGKAAPIIHESDHQAVVQEVSFTPKELDDENRERAARTAGNDARNEATVESLAEVKPLTKSCLRSMFERALDADDQRKDSDFLQDHAGNRGSGTIDLRRSVPGVEVAALITEREAKQGFAFSNGQKAAVNLALTAADRHVGIVGAAGAGKTTAMATIVEQYKRAGYEVIGVAPSAAAAHELNSAGCDDTRTLASSLLKHDKDGETPKKRLYVMDEAGMVSASDMDRFLHKADAEGARTIMVGDPRQLAAVDAGSPFGQMLKTGSVQYANIDDIQRQKDPQLRAIAQAFAGGDPACGVALAKPYMQTVKTDPGNRVETLAKAAAAAYLALDQSERDKTLLLASTNATRRAANDQIRQGMIQEGSLGDRAVMVTALDKMGLTKEASARPDHYISTDGRPVVVEFGRGLKASDEVLAKKGSQWNVKGTQNGLLQLESRDDGTVIDIRPKVGQLQAFSAREIELRTGDQILFRQNNKALEVTNGMTGTVKIDDYGKISVQTATGSRIALDTSRAQVFDYAYARTVHSSQGATVERAIVVGEAGRVSTAESAYVACSREKTCLQIITDDPEKLSKSWQKYGEKQNALGNVDDAQLPETLNEIQKQRDKATRELGLAGDLAAEIAKEADVNEDGDNGCAQITTLEIMR</sequence>
<dbReference type="InterPro" id="IPR003593">
    <property type="entry name" value="AAA+_ATPase"/>
</dbReference>
<proteinExistence type="predicted"/>
<dbReference type="SUPFAM" id="SSF52540">
    <property type="entry name" value="P-loop containing nucleoside triphosphate hydrolases"/>
    <property type="match status" value="2"/>
</dbReference>
<dbReference type="SMART" id="SM00382">
    <property type="entry name" value="AAA"/>
    <property type="match status" value="1"/>
</dbReference>
<dbReference type="OrthoDB" id="5294128at2"/>
<dbReference type="EMBL" id="RIZI01000182">
    <property type="protein sequence ID" value="RNF59651.1"/>
    <property type="molecule type" value="Genomic_DNA"/>
</dbReference>
<gene>
    <name evidence="3" type="ORF">EC580_10720</name>
</gene>
<feature type="compositionally biased region" description="Basic and acidic residues" evidence="1">
    <location>
        <begin position="305"/>
        <end position="320"/>
    </location>
</feature>
<dbReference type="Pfam" id="PF08751">
    <property type="entry name" value="TrwC"/>
    <property type="match status" value="1"/>
</dbReference>
<comment type="caution">
    <text evidence="3">The sequence shown here is derived from an EMBL/GenBank/DDBJ whole genome shotgun (WGS) entry which is preliminary data.</text>
</comment>